<dbReference type="AlphaFoldDB" id="A0A1N6JVM1"/>
<proteinExistence type="predicted"/>
<evidence type="ECO:0000313" key="2">
    <source>
        <dbReference type="Proteomes" id="UP000184693"/>
    </source>
</evidence>
<accession>A0A1N6JVM1</accession>
<protein>
    <submittedName>
        <fullName evidence="1">Uncharacterized protein</fullName>
    </submittedName>
</protein>
<reference evidence="1 2" key="1">
    <citation type="submission" date="2016-11" db="EMBL/GenBank/DDBJ databases">
        <authorList>
            <person name="Jaros S."/>
            <person name="Januszkiewicz K."/>
            <person name="Wedrychowicz H."/>
        </authorList>
    </citation>
    <scope>NUCLEOTIDE SEQUENCE [LARGE SCALE GENOMIC DNA]</scope>
    <source>
        <strain evidence="1 2">GAS86</strain>
    </source>
</reference>
<evidence type="ECO:0000313" key="1">
    <source>
        <dbReference type="EMBL" id="SIO48375.1"/>
    </source>
</evidence>
<dbReference type="EMBL" id="FSRM01000002">
    <property type="protein sequence ID" value="SIO48375.1"/>
    <property type="molecule type" value="Genomic_DNA"/>
</dbReference>
<dbReference type="RefSeq" id="WP_074267192.1">
    <property type="nucleotide sequence ID" value="NZ_FSRM01000002.1"/>
</dbReference>
<sequence>MQSTLMIRDLPVSEQLDRKGMSAIRGGSALAGVGGNYGNVFGGGGFASPTIGIQVGPIVTTTDASQHVNVSIPNIQNFGGYQLNAL</sequence>
<name>A0A1N6JVM1_9BURK</name>
<organism evidence="1 2">
    <name type="scientific">Paraburkholderia phenazinium</name>
    <dbReference type="NCBI Taxonomy" id="60549"/>
    <lineage>
        <taxon>Bacteria</taxon>
        <taxon>Pseudomonadati</taxon>
        <taxon>Pseudomonadota</taxon>
        <taxon>Betaproteobacteria</taxon>
        <taxon>Burkholderiales</taxon>
        <taxon>Burkholderiaceae</taxon>
        <taxon>Paraburkholderia</taxon>
    </lineage>
</organism>
<dbReference type="OrthoDB" id="9104467at2"/>
<dbReference type="Proteomes" id="UP000184693">
    <property type="component" value="Unassembled WGS sequence"/>
</dbReference>
<gene>
    <name evidence="1" type="ORF">SAMN05444168_5183</name>
</gene>